<keyword evidence="2" id="KW-1185">Reference proteome</keyword>
<name>A0ABQ8TJT0_PERAM</name>
<gene>
    <name evidence="1" type="ORF">ANN_13087</name>
</gene>
<dbReference type="EMBL" id="JAJSOF020000009">
    <property type="protein sequence ID" value="KAJ4446391.1"/>
    <property type="molecule type" value="Genomic_DNA"/>
</dbReference>
<proteinExistence type="predicted"/>
<sequence length="250" mass="28908">MKITRRQNIWPLVGVQKSEFLGGHSQGSGSFQITYLEFILHQLGKYKKEVESSVSQARIAIKELNGVLWSGDIRQEPKKIILKLIVERIFTYEGEAWAFTTKLRNHIKAVEMDGLRRSLRLSRFEKVRDTELAREGWKAYGKRWFPVHSPLALIDVQYLWPVRNHIRQTLNINPLPYQVNDAGVEGRAAEEAGTAEFVKSEPANHLLNFGASVLFHPVYEKMSIYESTLDYYKAKYKLSEIQVFGLMLEH</sequence>
<accession>A0ABQ8TJT0</accession>
<dbReference type="Proteomes" id="UP001148838">
    <property type="component" value="Unassembled WGS sequence"/>
</dbReference>
<reference evidence="1 2" key="1">
    <citation type="journal article" date="2022" name="Allergy">
        <title>Genome assembly and annotation of Periplaneta americana reveal a comprehensive cockroach allergen profile.</title>
        <authorList>
            <person name="Wang L."/>
            <person name="Xiong Q."/>
            <person name="Saelim N."/>
            <person name="Wang L."/>
            <person name="Nong W."/>
            <person name="Wan A.T."/>
            <person name="Shi M."/>
            <person name="Liu X."/>
            <person name="Cao Q."/>
            <person name="Hui J.H.L."/>
            <person name="Sookrung N."/>
            <person name="Leung T.F."/>
            <person name="Tungtrongchitr A."/>
            <person name="Tsui S.K.W."/>
        </authorList>
    </citation>
    <scope>NUCLEOTIDE SEQUENCE [LARGE SCALE GENOMIC DNA]</scope>
    <source>
        <strain evidence="1">PWHHKU_190912</strain>
    </source>
</reference>
<organism evidence="1 2">
    <name type="scientific">Periplaneta americana</name>
    <name type="common">American cockroach</name>
    <name type="synonym">Blatta americana</name>
    <dbReference type="NCBI Taxonomy" id="6978"/>
    <lineage>
        <taxon>Eukaryota</taxon>
        <taxon>Metazoa</taxon>
        <taxon>Ecdysozoa</taxon>
        <taxon>Arthropoda</taxon>
        <taxon>Hexapoda</taxon>
        <taxon>Insecta</taxon>
        <taxon>Pterygota</taxon>
        <taxon>Neoptera</taxon>
        <taxon>Polyneoptera</taxon>
        <taxon>Dictyoptera</taxon>
        <taxon>Blattodea</taxon>
        <taxon>Blattoidea</taxon>
        <taxon>Blattidae</taxon>
        <taxon>Blattinae</taxon>
        <taxon>Periplaneta</taxon>
    </lineage>
</organism>
<evidence type="ECO:0000313" key="1">
    <source>
        <dbReference type="EMBL" id="KAJ4446391.1"/>
    </source>
</evidence>
<evidence type="ECO:0000313" key="2">
    <source>
        <dbReference type="Proteomes" id="UP001148838"/>
    </source>
</evidence>
<protein>
    <submittedName>
        <fullName evidence="1">Uncharacterized protein</fullName>
    </submittedName>
</protein>
<comment type="caution">
    <text evidence="1">The sequence shown here is derived from an EMBL/GenBank/DDBJ whole genome shotgun (WGS) entry which is preliminary data.</text>
</comment>